<evidence type="ECO:0000256" key="9">
    <source>
        <dbReference type="ARBA" id="ARBA00023306"/>
    </source>
</evidence>
<keyword evidence="4 10" id="KW-1003">Cell membrane</keyword>
<dbReference type="PIRSF" id="PIRSF003097">
    <property type="entry name" value="FtsX"/>
    <property type="match status" value="1"/>
</dbReference>
<protein>
    <recommendedName>
        <fullName evidence="3 10">Cell division protein FtsX</fullName>
    </recommendedName>
</protein>
<dbReference type="InterPro" id="IPR040690">
    <property type="entry name" value="FtsX_ECD"/>
</dbReference>
<proteinExistence type="inferred from homology"/>
<feature type="domain" description="FtsX extracellular" evidence="12">
    <location>
        <begin position="62"/>
        <end position="158"/>
    </location>
</feature>
<dbReference type="GO" id="GO:0032153">
    <property type="term" value="C:cell division site"/>
    <property type="evidence" value="ECO:0007669"/>
    <property type="project" value="TreeGrafter"/>
</dbReference>
<evidence type="ECO:0000256" key="4">
    <source>
        <dbReference type="ARBA" id="ARBA00022475"/>
    </source>
</evidence>
<dbReference type="InterPro" id="IPR004513">
    <property type="entry name" value="FtsX"/>
</dbReference>
<reference evidence="13 14" key="2">
    <citation type="submission" date="2018-05" db="EMBL/GenBank/DDBJ databases">
        <authorList>
            <person name="Lanie J.A."/>
            <person name="Ng W.-L."/>
            <person name="Kazmierczak K.M."/>
            <person name="Andrzejewski T.M."/>
            <person name="Davidsen T.M."/>
            <person name="Wayne K.J."/>
            <person name="Tettelin H."/>
            <person name="Glass J.I."/>
            <person name="Rusch D."/>
            <person name="Podicherti R."/>
            <person name="Tsui H.-C.T."/>
            <person name="Winkler M.E."/>
        </authorList>
    </citation>
    <scope>NUCLEOTIDE SEQUENCE [LARGE SCALE GENOMIC DNA]</scope>
    <source>
        <strain evidence="13 14">YBY</strain>
    </source>
</reference>
<keyword evidence="9 10" id="KW-0131">Cell cycle</keyword>
<comment type="subcellular location">
    <subcellularLocation>
        <location evidence="10">Cell inner membrane</location>
    </subcellularLocation>
    <subcellularLocation>
        <location evidence="1">Cell membrane</location>
        <topology evidence="1">Multi-pass membrane protein</topology>
    </subcellularLocation>
</comment>
<dbReference type="OrthoDB" id="9813411at2"/>
<name>A0A2U2BIB7_ALCFA</name>
<evidence type="ECO:0000256" key="10">
    <source>
        <dbReference type="PIRNR" id="PIRNR003097"/>
    </source>
</evidence>
<evidence type="ECO:0000256" key="7">
    <source>
        <dbReference type="ARBA" id="ARBA00022989"/>
    </source>
</evidence>
<sequence>MRTWLRHHQYAFLVALRRLKVQPFSSLSNLLVIALTLAVPVLGASILLAAQPVVREIPTSPEMTVFMKQNSTLEQAQAFSQAVGKEFQAELAQIRLVSKEQALKQLQSNPSWTDALGALPSNPLPHAIVLTLHETPDLVTRADTLAETLQGREGVDSVLLDSEWVQRLAAILSFIRIGLWILMAGVGVVVIATVFNTVRLQALNQREEIAVARLVGATEAFVRRPFLYMGALTGLTASVLACGLALLALTPLNKALSSLAQSYGVQLTLQLPEFSLLLTAAILVAILGALAARWSVTRSTQY</sequence>
<evidence type="ECO:0000256" key="5">
    <source>
        <dbReference type="ARBA" id="ARBA00022618"/>
    </source>
</evidence>
<evidence type="ECO:0000256" key="3">
    <source>
        <dbReference type="ARBA" id="ARBA00021907"/>
    </source>
</evidence>
<dbReference type="PANTHER" id="PTHR47755:SF1">
    <property type="entry name" value="CELL DIVISION PROTEIN FTSX"/>
    <property type="match status" value="1"/>
</dbReference>
<dbReference type="Gene3D" id="3.30.70.3040">
    <property type="match status" value="1"/>
</dbReference>
<dbReference type="EMBL" id="QEXO01000003">
    <property type="protein sequence ID" value="PWE13763.1"/>
    <property type="molecule type" value="Genomic_DNA"/>
</dbReference>
<dbReference type="GO" id="GO:0051301">
    <property type="term" value="P:cell division"/>
    <property type="evidence" value="ECO:0007669"/>
    <property type="project" value="UniProtKB-KW"/>
</dbReference>
<keyword evidence="10" id="KW-0997">Cell inner membrane</keyword>
<keyword evidence="7" id="KW-1133">Transmembrane helix</keyword>
<dbReference type="Pfam" id="PF18075">
    <property type="entry name" value="FtsX_ECD"/>
    <property type="match status" value="1"/>
</dbReference>
<evidence type="ECO:0000256" key="8">
    <source>
        <dbReference type="ARBA" id="ARBA00023136"/>
    </source>
</evidence>
<keyword evidence="6" id="KW-0812">Transmembrane</keyword>
<evidence type="ECO:0000313" key="13">
    <source>
        <dbReference type="EMBL" id="PWE13763.1"/>
    </source>
</evidence>
<organism evidence="13 14">
    <name type="scientific">Alcaligenes faecalis</name>
    <dbReference type="NCBI Taxonomy" id="511"/>
    <lineage>
        <taxon>Bacteria</taxon>
        <taxon>Pseudomonadati</taxon>
        <taxon>Pseudomonadota</taxon>
        <taxon>Betaproteobacteria</taxon>
        <taxon>Burkholderiales</taxon>
        <taxon>Alcaligenaceae</taxon>
        <taxon>Alcaligenes</taxon>
    </lineage>
</organism>
<gene>
    <name evidence="13" type="ORF">DF183_11340</name>
</gene>
<reference evidence="13 14" key="1">
    <citation type="submission" date="2018-05" db="EMBL/GenBank/DDBJ databases">
        <title>Genome Sequence of an Efficient Indole-Degrading Bacterium, Alcaligenes sp.YBY.</title>
        <authorList>
            <person name="Yang B."/>
        </authorList>
    </citation>
    <scope>NUCLEOTIDE SEQUENCE [LARGE SCALE GENOMIC DNA]</scope>
    <source>
        <strain evidence="13 14">YBY</strain>
    </source>
</reference>
<feature type="domain" description="ABC3 transporter permease C-terminal" evidence="11">
    <location>
        <begin position="181"/>
        <end position="298"/>
    </location>
</feature>
<dbReference type="InterPro" id="IPR003838">
    <property type="entry name" value="ABC3_permease_C"/>
</dbReference>
<dbReference type="PANTHER" id="PTHR47755">
    <property type="entry name" value="CELL DIVISION PROTEIN FTSX"/>
    <property type="match status" value="1"/>
</dbReference>
<keyword evidence="5 10" id="KW-0132">Cell division</keyword>
<accession>A0A2U2BIB7</accession>
<keyword evidence="8 10" id="KW-0472">Membrane</keyword>
<evidence type="ECO:0000256" key="1">
    <source>
        <dbReference type="ARBA" id="ARBA00004651"/>
    </source>
</evidence>
<evidence type="ECO:0000259" key="12">
    <source>
        <dbReference type="Pfam" id="PF18075"/>
    </source>
</evidence>
<comment type="similarity">
    <text evidence="2 10">Belongs to the ABC-4 integral membrane protein family. FtsX subfamily.</text>
</comment>
<comment type="caution">
    <text evidence="13">The sequence shown here is derived from an EMBL/GenBank/DDBJ whole genome shotgun (WGS) entry which is preliminary data.</text>
</comment>
<dbReference type="GO" id="GO:0005886">
    <property type="term" value="C:plasma membrane"/>
    <property type="evidence" value="ECO:0007669"/>
    <property type="project" value="UniProtKB-SubCell"/>
</dbReference>
<dbReference type="Proteomes" id="UP000245216">
    <property type="component" value="Unassembled WGS sequence"/>
</dbReference>
<dbReference type="RefSeq" id="WP_042486508.1">
    <property type="nucleotide sequence ID" value="NZ_CAXOKM010000012.1"/>
</dbReference>
<comment type="function">
    <text evidence="10">Part of the ABC transporter FtsEX involved in cellular division.</text>
</comment>
<dbReference type="AlphaFoldDB" id="A0A2U2BIB7"/>
<dbReference type="Pfam" id="PF02687">
    <property type="entry name" value="FtsX"/>
    <property type="match status" value="1"/>
</dbReference>
<evidence type="ECO:0000256" key="6">
    <source>
        <dbReference type="ARBA" id="ARBA00022692"/>
    </source>
</evidence>
<dbReference type="STRING" id="511.UZ73_13570"/>
<evidence type="ECO:0000256" key="2">
    <source>
        <dbReference type="ARBA" id="ARBA00007379"/>
    </source>
</evidence>
<evidence type="ECO:0000313" key="14">
    <source>
        <dbReference type="Proteomes" id="UP000245216"/>
    </source>
</evidence>
<evidence type="ECO:0000259" key="11">
    <source>
        <dbReference type="Pfam" id="PF02687"/>
    </source>
</evidence>